<protein>
    <submittedName>
        <fullName evidence="1">Uncharacterized protein</fullName>
    </submittedName>
</protein>
<name>A0A9X9LT88_GULGU</name>
<dbReference type="EMBL" id="CYRY02015992">
    <property type="protein sequence ID" value="VCW87120.1"/>
    <property type="molecule type" value="Genomic_DNA"/>
</dbReference>
<gene>
    <name evidence="1" type="ORF">BN2614_LOCUS1</name>
</gene>
<dbReference type="AlphaFoldDB" id="A0A9X9LT88"/>
<evidence type="ECO:0000313" key="1">
    <source>
        <dbReference type="EMBL" id="VCW87120.1"/>
    </source>
</evidence>
<keyword evidence="2" id="KW-1185">Reference proteome</keyword>
<accession>A0A9X9LT88</accession>
<dbReference type="Proteomes" id="UP000269945">
    <property type="component" value="Unassembled WGS sequence"/>
</dbReference>
<comment type="caution">
    <text evidence="1">The sequence shown here is derived from an EMBL/GenBank/DDBJ whole genome shotgun (WGS) entry which is preliminary data.</text>
</comment>
<sequence length="44" mass="4895">MFLLLAYILDGSPLPFFNLRGLRMFSPGKSIGLGIKLKSTDTHQ</sequence>
<organism evidence="1 2">
    <name type="scientific">Gulo gulo</name>
    <name type="common">Wolverine</name>
    <name type="synonym">Gluton</name>
    <dbReference type="NCBI Taxonomy" id="48420"/>
    <lineage>
        <taxon>Eukaryota</taxon>
        <taxon>Metazoa</taxon>
        <taxon>Chordata</taxon>
        <taxon>Craniata</taxon>
        <taxon>Vertebrata</taxon>
        <taxon>Euteleostomi</taxon>
        <taxon>Mammalia</taxon>
        <taxon>Eutheria</taxon>
        <taxon>Laurasiatheria</taxon>
        <taxon>Carnivora</taxon>
        <taxon>Caniformia</taxon>
        <taxon>Musteloidea</taxon>
        <taxon>Mustelidae</taxon>
        <taxon>Guloninae</taxon>
        <taxon>Gulo</taxon>
    </lineage>
</organism>
<reference evidence="1 2" key="1">
    <citation type="submission" date="2018-10" db="EMBL/GenBank/DDBJ databases">
        <authorList>
            <person name="Ekblom R."/>
            <person name="Jareborg N."/>
        </authorList>
    </citation>
    <scope>NUCLEOTIDE SEQUENCE [LARGE SCALE GENOMIC DNA]</scope>
    <source>
        <tissue evidence="1">Muscle</tissue>
    </source>
</reference>
<proteinExistence type="predicted"/>
<evidence type="ECO:0000313" key="2">
    <source>
        <dbReference type="Proteomes" id="UP000269945"/>
    </source>
</evidence>